<dbReference type="AlphaFoldDB" id="A0A0F9FHP2"/>
<feature type="transmembrane region" description="Helical" evidence="1">
    <location>
        <begin position="99"/>
        <end position="115"/>
    </location>
</feature>
<dbReference type="EMBL" id="LAZR01023591">
    <property type="protein sequence ID" value="KKL77991.1"/>
    <property type="molecule type" value="Genomic_DNA"/>
</dbReference>
<sequence length="149" mass="17601">MQNQKDERITIRWLAHHNPNRDDFDDHVFYFFNYAICIGCFSFVLGVTIGLIIGNIFYEIIANVISLPIILFFFIICWIPLIFQYSIQIIRKKPQKNRTAKFFIRFLYPVGSIIFTFKSPLWGLGLSIIAGYLILYIRNLKNRTLKQVN</sequence>
<keyword evidence="1" id="KW-1133">Transmembrane helix</keyword>
<protein>
    <submittedName>
        <fullName evidence="2">Uncharacterized protein</fullName>
    </submittedName>
</protein>
<name>A0A0F9FHP2_9ZZZZ</name>
<evidence type="ECO:0000313" key="2">
    <source>
        <dbReference type="EMBL" id="KKL77991.1"/>
    </source>
</evidence>
<comment type="caution">
    <text evidence="2">The sequence shown here is derived from an EMBL/GenBank/DDBJ whole genome shotgun (WGS) entry which is preliminary data.</text>
</comment>
<keyword evidence="1" id="KW-0472">Membrane</keyword>
<feature type="transmembrane region" description="Helical" evidence="1">
    <location>
        <begin position="121"/>
        <end position="137"/>
    </location>
</feature>
<feature type="transmembrane region" description="Helical" evidence="1">
    <location>
        <begin position="31"/>
        <end position="58"/>
    </location>
</feature>
<keyword evidence="1" id="KW-0812">Transmembrane</keyword>
<reference evidence="2" key="1">
    <citation type="journal article" date="2015" name="Nature">
        <title>Complex archaea that bridge the gap between prokaryotes and eukaryotes.</title>
        <authorList>
            <person name="Spang A."/>
            <person name="Saw J.H."/>
            <person name="Jorgensen S.L."/>
            <person name="Zaremba-Niedzwiedzka K."/>
            <person name="Martijn J."/>
            <person name="Lind A.E."/>
            <person name="van Eijk R."/>
            <person name="Schleper C."/>
            <person name="Guy L."/>
            <person name="Ettema T.J."/>
        </authorList>
    </citation>
    <scope>NUCLEOTIDE SEQUENCE</scope>
</reference>
<feature type="transmembrane region" description="Helical" evidence="1">
    <location>
        <begin position="64"/>
        <end position="87"/>
    </location>
</feature>
<evidence type="ECO:0000256" key="1">
    <source>
        <dbReference type="SAM" id="Phobius"/>
    </source>
</evidence>
<gene>
    <name evidence="2" type="ORF">LCGC14_2029300</name>
</gene>
<accession>A0A0F9FHP2</accession>
<proteinExistence type="predicted"/>
<organism evidence="2">
    <name type="scientific">marine sediment metagenome</name>
    <dbReference type="NCBI Taxonomy" id="412755"/>
    <lineage>
        <taxon>unclassified sequences</taxon>
        <taxon>metagenomes</taxon>
        <taxon>ecological metagenomes</taxon>
    </lineage>
</organism>